<dbReference type="AlphaFoldDB" id="A0AAN8I067"/>
<dbReference type="Proteomes" id="UP001331515">
    <property type="component" value="Unassembled WGS sequence"/>
</dbReference>
<proteinExistence type="predicted"/>
<dbReference type="PANTHER" id="PTHR31025">
    <property type="entry name" value="SI:CH211-196P9.1-RELATED"/>
    <property type="match status" value="1"/>
</dbReference>
<dbReference type="EMBL" id="JAURVH010001513">
    <property type="protein sequence ID" value="KAK5935584.1"/>
    <property type="molecule type" value="Genomic_DNA"/>
</dbReference>
<comment type="caution">
    <text evidence="1">The sequence shown here is derived from an EMBL/GenBank/DDBJ whole genome shotgun (WGS) entry which is preliminary data.</text>
</comment>
<dbReference type="PANTHER" id="PTHR31025:SF29">
    <property type="entry name" value="SI:CH211-196P9.1"/>
    <property type="match status" value="1"/>
</dbReference>
<keyword evidence="2" id="KW-1185">Reference proteome</keyword>
<sequence length="320" mass="35399">MKATVHFFRKKHRWKAEVAAAGQDQDQKVNLPAGQAGHKQDDTPIIEKLGLTLQSELHLTDESGTEVDADVFEELLQAGNLTVKVSTGQSSVVLQNVSHTLLESDLSDTSFSVTNASSSAVSDSSDARIVLERDSGVKRVHADRESAKGMVSDVLQSKLGGEKILQEYATTKTLMDGTRQQMVNLLVADMIEVHGRIPPTHVREKCALGIITLFPCLRDPYSKNGYEHYYDADGGSGYLAWRIKTVDQDFTMMFGEEISGKMLARWPTFFKPRILADCKNLHSNVHVDDLLSAQQNSNESGWDSDLSSILLLISQDWSQC</sequence>
<reference evidence="1 2" key="1">
    <citation type="journal article" date="2023" name="Mol. Biol. Evol.">
        <title>Genomics of Secondarily Temperate Adaptation in the Only Non-Antarctic Icefish.</title>
        <authorList>
            <person name="Rivera-Colon A.G."/>
            <person name="Rayamajhi N."/>
            <person name="Minhas B.F."/>
            <person name="Madrigal G."/>
            <person name="Bilyk K.T."/>
            <person name="Yoon V."/>
            <person name="Hune M."/>
            <person name="Gregory S."/>
            <person name="Cheng C.H.C."/>
            <person name="Catchen J.M."/>
        </authorList>
    </citation>
    <scope>NUCLEOTIDE SEQUENCE [LARGE SCALE GENOMIC DNA]</scope>
    <source>
        <tissue evidence="1">White muscle</tissue>
    </source>
</reference>
<evidence type="ECO:0000313" key="2">
    <source>
        <dbReference type="Proteomes" id="UP001331515"/>
    </source>
</evidence>
<name>A0AAN8I067_CHAGU</name>
<accession>A0AAN8I067</accession>
<evidence type="ECO:0000313" key="1">
    <source>
        <dbReference type="EMBL" id="KAK5935584.1"/>
    </source>
</evidence>
<protein>
    <submittedName>
        <fullName evidence="1">Uncharacterized protein</fullName>
    </submittedName>
</protein>
<organism evidence="1 2">
    <name type="scientific">Champsocephalus gunnari</name>
    <name type="common">Mackerel icefish</name>
    <dbReference type="NCBI Taxonomy" id="52237"/>
    <lineage>
        <taxon>Eukaryota</taxon>
        <taxon>Metazoa</taxon>
        <taxon>Chordata</taxon>
        <taxon>Craniata</taxon>
        <taxon>Vertebrata</taxon>
        <taxon>Euteleostomi</taxon>
        <taxon>Actinopterygii</taxon>
        <taxon>Neopterygii</taxon>
        <taxon>Teleostei</taxon>
        <taxon>Neoteleostei</taxon>
        <taxon>Acanthomorphata</taxon>
        <taxon>Eupercaria</taxon>
        <taxon>Perciformes</taxon>
        <taxon>Notothenioidei</taxon>
        <taxon>Channichthyidae</taxon>
        <taxon>Champsocephalus</taxon>
    </lineage>
</organism>
<gene>
    <name evidence="1" type="ORF">CgunFtcFv8_020934</name>
</gene>